<name>K3X8V5_GLOUD</name>
<feature type="compositionally biased region" description="Basic residues" evidence="1">
    <location>
        <begin position="201"/>
        <end position="210"/>
    </location>
</feature>
<evidence type="ECO:0000313" key="2">
    <source>
        <dbReference type="EnsemblProtists" id="PYU1_T013654"/>
    </source>
</evidence>
<keyword evidence="3" id="KW-1185">Reference proteome</keyword>
<dbReference type="eggNOG" id="ENOG502SG46">
    <property type="taxonomic scope" value="Eukaryota"/>
</dbReference>
<reference evidence="2" key="3">
    <citation type="submission" date="2015-02" db="UniProtKB">
        <authorList>
            <consortium name="EnsemblProtists"/>
        </authorList>
    </citation>
    <scope>IDENTIFICATION</scope>
    <source>
        <strain evidence="2">DAOM BR144</strain>
    </source>
</reference>
<organism evidence="2 3">
    <name type="scientific">Globisporangium ultimum (strain ATCC 200006 / CBS 805.95 / DAOM BR144)</name>
    <name type="common">Pythium ultimum</name>
    <dbReference type="NCBI Taxonomy" id="431595"/>
    <lineage>
        <taxon>Eukaryota</taxon>
        <taxon>Sar</taxon>
        <taxon>Stramenopiles</taxon>
        <taxon>Oomycota</taxon>
        <taxon>Peronosporomycetes</taxon>
        <taxon>Pythiales</taxon>
        <taxon>Pythiaceae</taxon>
        <taxon>Globisporangium</taxon>
    </lineage>
</organism>
<dbReference type="HOGENOM" id="CLU_1312372_0_0_1"/>
<dbReference type="VEuPathDB" id="FungiDB:PYU1_G013625"/>
<protein>
    <submittedName>
        <fullName evidence="2">Uncharacterized protein</fullName>
    </submittedName>
</protein>
<reference evidence="3" key="1">
    <citation type="journal article" date="2010" name="Genome Biol.">
        <title>Genome sequence of the necrotrophic plant pathogen Pythium ultimum reveals original pathogenicity mechanisms and effector repertoire.</title>
        <authorList>
            <person name="Levesque C.A."/>
            <person name="Brouwer H."/>
            <person name="Cano L."/>
            <person name="Hamilton J.P."/>
            <person name="Holt C."/>
            <person name="Huitema E."/>
            <person name="Raffaele S."/>
            <person name="Robideau G.P."/>
            <person name="Thines M."/>
            <person name="Win J."/>
            <person name="Zerillo M.M."/>
            <person name="Beakes G.W."/>
            <person name="Boore J.L."/>
            <person name="Busam D."/>
            <person name="Dumas B."/>
            <person name="Ferriera S."/>
            <person name="Fuerstenberg S.I."/>
            <person name="Gachon C.M."/>
            <person name="Gaulin E."/>
            <person name="Govers F."/>
            <person name="Grenville-Briggs L."/>
            <person name="Horner N."/>
            <person name="Hostetler J."/>
            <person name="Jiang R.H."/>
            <person name="Johnson J."/>
            <person name="Krajaejun T."/>
            <person name="Lin H."/>
            <person name="Meijer H.J."/>
            <person name="Moore B."/>
            <person name="Morris P."/>
            <person name="Phuntmart V."/>
            <person name="Puiu D."/>
            <person name="Shetty J."/>
            <person name="Stajich J.E."/>
            <person name="Tripathy S."/>
            <person name="Wawra S."/>
            <person name="van West P."/>
            <person name="Whitty B.R."/>
            <person name="Coutinho P.M."/>
            <person name="Henrissat B."/>
            <person name="Martin F."/>
            <person name="Thomas P.D."/>
            <person name="Tyler B.M."/>
            <person name="De Vries R.P."/>
            <person name="Kamoun S."/>
            <person name="Yandell M."/>
            <person name="Tisserat N."/>
            <person name="Buell C.R."/>
        </authorList>
    </citation>
    <scope>NUCLEOTIDE SEQUENCE</scope>
    <source>
        <strain evidence="3">DAOM:BR144</strain>
    </source>
</reference>
<dbReference type="EMBL" id="GL376597">
    <property type="status" value="NOT_ANNOTATED_CDS"/>
    <property type="molecule type" value="Genomic_DNA"/>
</dbReference>
<dbReference type="AlphaFoldDB" id="K3X8V5"/>
<proteinExistence type="predicted"/>
<accession>K3X8V5</accession>
<reference evidence="3" key="2">
    <citation type="submission" date="2010-04" db="EMBL/GenBank/DDBJ databases">
        <authorList>
            <person name="Buell R."/>
            <person name="Hamilton J."/>
            <person name="Hostetler J."/>
        </authorList>
    </citation>
    <scope>NUCLEOTIDE SEQUENCE [LARGE SCALE GENOMIC DNA]</scope>
    <source>
        <strain evidence="3">DAOM:BR144</strain>
    </source>
</reference>
<evidence type="ECO:0000256" key="1">
    <source>
        <dbReference type="SAM" id="MobiDB-lite"/>
    </source>
</evidence>
<dbReference type="EnsemblProtists" id="PYU1_T013654">
    <property type="protein sequence ID" value="PYU1_T013654"/>
    <property type="gene ID" value="PYU1_G013625"/>
</dbReference>
<sequence length="210" mass="22601">MSTELVVREGDGGEMVLLAMLPQDGQVMVVQTPALRTIGDLEVFIREEYARVFPKKATLHADARIQKCVTVDKVLNRRKQSDNQNNSVKESSQVVATPKAPSIVAVTKARTTVKKSAAKLKLPADDAVAASSQETITDMSQDFLLSQSGSSHESNSVLLSSLSKNRFSLGSIPVPKLKKSSKNPFASVAATAETQNDSKPKARGRPPKAK</sequence>
<dbReference type="Proteomes" id="UP000019132">
    <property type="component" value="Unassembled WGS sequence"/>
</dbReference>
<feature type="region of interest" description="Disordered" evidence="1">
    <location>
        <begin position="171"/>
        <end position="210"/>
    </location>
</feature>
<evidence type="ECO:0000313" key="3">
    <source>
        <dbReference type="Proteomes" id="UP000019132"/>
    </source>
</evidence>
<dbReference type="InParanoid" id="K3X8V5"/>